<dbReference type="EMBL" id="MLAK01000028">
    <property type="protein sequence ID" value="OHT17191.1"/>
    <property type="molecule type" value="Genomic_DNA"/>
</dbReference>
<sequence>MKNTTKFIRKLFSQSLLDFIMHSIFQLVCLIAFKKMHELGSSGIAEFTFQLTKITHPTRTEIKTVVDEINKSPKNNISKLFWRLSRMIRLAEPAEVKAVIDPIAKLVLNNRTQYTGAAFANAHLLRVAHFISYPDGYKWCRNFAFTNNILTNAHLYNIISLPTYSNTINAQFEFLDSFNRNVQCIGASAIARHSKTPANLLRRVLATISSTPPQDVEILSLADPSSSPFYNHDNSFTLNTINTNLGNIFNLYRKRGLIILASKLASNQVGLSEYLNALMPILCRVPETDEEKSLAEEAQKLLSQIMIFNPTSFHNINNTKIFEAALVQVKANNFLPEFLQAILISFGIYSFKKFIGPLVSIWLDNLNGVGYQYIKILSPYIKYFDPQIQLQIHQAMIDRCSKNRFDTDMFMTTATILMSSHPTISPLIGKFIEVSQNTPERQRIMTKLKPVLEPKSQPILHPMREVMKVKELEKSDAFTQVNPAVKSVLINCDMSREIRNLPKPATPAAPLFKSSVTVSTQPIFKTTSTSSTNTENTLNANSKLPPKPANPSSDATQENKDVPNIDLDDDFDVDIVLDAPDSDDAED</sequence>
<proteinExistence type="predicted"/>
<protein>
    <submittedName>
        <fullName evidence="2">Uncharacterized protein</fullName>
    </submittedName>
</protein>
<keyword evidence="3" id="KW-1185">Reference proteome</keyword>
<dbReference type="InterPro" id="IPR016024">
    <property type="entry name" value="ARM-type_fold"/>
</dbReference>
<dbReference type="Proteomes" id="UP000179807">
    <property type="component" value="Unassembled WGS sequence"/>
</dbReference>
<feature type="region of interest" description="Disordered" evidence="1">
    <location>
        <begin position="524"/>
        <end position="587"/>
    </location>
</feature>
<evidence type="ECO:0000256" key="1">
    <source>
        <dbReference type="SAM" id="MobiDB-lite"/>
    </source>
</evidence>
<gene>
    <name evidence="2" type="ORF">TRFO_41222</name>
</gene>
<name>A0A1J4L0Z6_9EUKA</name>
<reference evidence="2" key="1">
    <citation type="submission" date="2016-10" db="EMBL/GenBank/DDBJ databases">
        <authorList>
            <person name="Benchimol M."/>
            <person name="Almeida L.G."/>
            <person name="Vasconcelos A.T."/>
            <person name="Perreira-Neves A."/>
            <person name="Rosa I.A."/>
            <person name="Tasca T."/>
            <person name="Bogo M.R."/>
            <person name="de Souza W."/>
        </authorList>
    </citation>
    <scope>NUCLEOTIDE SEQUENCE [LARGE SCALE GENOMIC DNA]</scope>
    <source>
        <strain evidence="2">K</strain>
    </source>
</reference>
<feature type="compositionally biased region" description="Low complexity" evidence="1">
    <location>
        <begin position="526"/>
        <end position="542"/>
    </location>
</feature>
<dbReference type="SUPFAM" id="SSF48371">
    <property type="entry name" value="ARM repeat"/>
    <property type="match status" value="1"/>
</dbReference>
<dbReference type="AlphaFoldDB" id="A0A1J4L0Z6"/>
<feature type="compositionally biased region" description="Acidic residues" evidence="1">
    <location>
        <begin position="566"/>
        <end position="587"/>
    </location>
</feature>
<dbReference type="VEuPathDB" id="TrichDB:TRFO_41222"/>
<evidence type="ECO:0000313" key="3">
    <source>
        <dbReference type="Proteomes" id="UP000179807"/>
    </source>
</evidence>
<organism evidence="2 3">
    <name type="scientific">Tritrichomonas foetus</name>
    <dbReference type="NCBI Taxonomy" id="1144522"/>
    <lineage>
        <taxon>Eukaryota</taxon>
        <taxon>Metamonada</taxon>
        <taxon>Parabasalia</taxon>
        <taxon>Tritrichomonadida</taxon>
        <taxon>Tritrichomonadidae</taxon>
        <taxon>Tritrichomonas</taxon>
    </lineage>
</organism>
<comment type="caution">
    <text evidence="2">The sequence shown here is derived from an EMBL/GenBank/DDBJ whole genome shotgun (WGS) entry which is preliminary data.</text>
</comment>
<evidence type="ECO:0000313" key="2">
    <source>
        <dbReference type="EMBL" id="OHT17191.1"/>
    </source>
</evidence>
<dbReference type="GeneID" id="94848348"/>
<accession>A0A1J4L0Z6</accession>
<dbReference type="RefSeq" id="XP_068370327.1">
    <property type="nucleotide sequence ID" value="XM_068513644.1"/>
</dbReference>
<dbReference type="OrthoDB" id="1678912at2759"/>